<keyword evidence="3" id="KW-1185">Reference proteome</keyword>
<reference evidence="2 3" key="1">
    <citation type="submission" date="2023-07" db="EMBL/GenBank/DDBJ databases">
        <title>Comparative genomics of wheat-associated soil bacteria to identify genetic determinants of phenazine resistance.</title>
        <authorList>
            <person name="Mouncey N."/>
        </authorList>
    </citation>
    <scope>NUCLEOTIDE SEQUENCE [LARGE SCALE GENOMIC DNA]</scope>
    <source>
        <strain evidence="2 3">W1I3</strain>
    </source>
</reference>
<gene>
    <name evidence="2" type="ORF">QFZ36_003397</name>
</gene>
<evidence type="ECO:0000313" key="3">
    <source>
        <dbReference type="Proteomes" id="UP001236806"/>
    </source>
</evidence>
<comment type="caution">
    <text evidence="2">The sequence shown here is derived from an EMBL/GenBank/DDBJ whole genome shotgun (WGS) entry which is preliminary data.</text>
</comment>
<evidence type="ECO:0000256" key="1">
    <source>
        <dbReference type="SAM" id="MobiDB-lite"/>
    </source>
</evidence>
<dbReference type="PROSITE" id="PS51257">
    <property type="entry name" value="PROKAR_LIPOPROTEIN"/>
    <property type="match status" value="1"/>
</dbReference>
<evidence type="ECO:0008006" key="4">
    <source>
        <dbReference type="Google" id="ProtNLM"/>
    </source>
</evidence>
<sequence length="202" mass="20489">MRFTAMNRAQRAKLALTGAALSVGLLTAGCGYITPQQTNRQYSASDGIRADLGPLQLRNILIVSSGKDEPGRVIGAVYNSSSKDVTLKLNGAEGSQTEVPVKANSYTLLNESSDEAILSTSGGAPGSLVDVKVTEDGTNVSNTVKVPVVDATLPEYKEYLPAGSSPSASTSASPSSTATESATSSTASESATSSPSASGTGH</sequence>
<accession>A0ABU0PPD6</accession>
<name>A0ABU0PPD6_9MICC</name>
<feature type="region of interest" description="Disordered" evidence="1">
    <location>
        <begin position="159"/>
        <end position="202"/>
    </location>
</feature>
<organism evidence="2 3">
    <name type="scientific">Pseudarthrobacter siccitolerans</name>
    <dbReference type="NCBI Taxonomy" id="861266"/>
    <lineage>
        <taxon>Bacteria</taxon>
        <taxon>Bacillati</taxon>
        <taxon>Actinomycetota</taxon>
        <taxon>Actinomycetes</taxon>
        <taxon>Micrococcales</taxon>
        <taxon>Micrococcaceae</taxon>
        <taxon>Pseudarthrobacter</taxon>
    </lineage>
</organism>
<feature type="compositionally biased region" description="Low complexity" evidence="1">
    <location>
        <begin position="161"/>
        <end position="202"/>
    </location>
</feature>
<proteinExistence type="predicted"/>
<evidence type="ECO:0000313" key="2">
    <source>
        <dbReference type="EMBL" id="MDQ0675836.1"/>
    </source>
</evidence>
<dbReference type="EMBL" id="JAUSXB010000001">
    <property type="protein sequence ID" value="MDQ0675836.1"/>
    <property type="molecule type" value="Genomic_DNA"/>
</dbReference>
<protein>
    <recommendedName>
        <fullName evidence="4">Lipoprotein</fullName>
    </recommendedName>
</protein>
<dbReference type="Proteomes" id="UP001236806">
    <property type="component" value="Unassembled WGS sequence"/>
</dbReference>